<evidence type="ECO:0000313" key="3">
    <source>
        <dbReference type="Proteomes" id="UP000193920"/>
    </source>
</evidence>
<dbReference type="AlphaFoldDB" id="A0A1Y2E657"/>
<protein>
    <submittedName>
        <fullName evidence="2">Uncharacterized protein</fullName>
    </submittedName>
</protein>
<name>A0A1Y2E657_9FUNG</name>
<gene>
    <name evidence="2" type="ORF">LY90DRAFT_504627</name>
</gene>
<accession>A0A1Y2E657</accession>
<proteinExistence type="predicted"/>
<organism evidence="2 3">
    <name type="scientific">Neocallimastix californiae</name>
    <dbReference type="NCBI Taxonomy" id="1754190"/>
    <lineage>
        <taxon>Eukaryota</taxon>
        <taxon>Fungi</taxon>
        <taxon>Fungi incertae sedis</taxon>
        <taxon>Chytridiomycota</taxon>
        <taxon>Chytridiomycota incertae sedis</taxon>
        <taxon>Neocallimastigomycetes</taxon>
        <taxon>Neocallimastigales</taxon>
        <taxon>Neocallimastigaceae</taxon>
        <taxon>Neocallimastix</taxon>
    </lineage>
</organism>
<evidence type="ECO:0000256" key="1">
    <source>
        <dbReference type="SAM" id="Phobius"/>
    </source>
</evidence>
<feature type="transmembrane region" description="Helical" evidence="1">
    <location>
        <begin position="37"/>
        <end position="56"/>
    </location>
</feature>
<feature type="transmembrane region" description="Helical" evidence="1">
    <location>
        <begin position="62"/>
        <end position="83"/>
    </location>
</feature>
<keyword evidence="1" id="KW-1133">Transmembrane helix</keyword>
<evidence type="ECO:0000313" key="2">
    <source>
        <dbReference type="EMBL" id="ORY66834.1"/>
    </source>
</evidence>
<sequence length="118" mass="13913">MERIFSDLDKDDDEGYIDNNKAYTKLKIGWKAYHPSLFYSYVLFFSLFAFTAAFIASCIYRTIISIVCFFIIFSFSNIQYSYVINIKPTFNYKLSLNKYTGKEDFYIFIGKILIVSIK</sequence>
<keyword evidence="1" id="KW-0812">Transmembrane</keyword>
<dbReference type="Proteomes" id="UP000193920">
    <property type="component" value="Unassembled WGS sequence"/>
</dbReference>
<keyword evidence="1" id="KW-0472">Membrane</keyword>
<keyword evidence="3" id="KW-1185">Reference proteome</keyword>
<reference evidence="2 3" key="1">
    <citation type="submission" date="2016-08" db="EMBL/GenBank/DDBJ databases">
        <title>A Parts List for Fungal Cellulosomes Revealed by Comparative Genomics.</title>
        <authorList>
            <consortium name="DOE Joint Genome Institute"/>
            <person name="Haitjema C.H."/>
            <person name="Gilmore S.P."/>
            <person name="Henske J.K."/>
            <person name="Solomon K.V."/>
            <person name="De Groot R."/>
            <person name="Kuo A."/>
            <person name="Mondo S.J."/>
            <person name="Salamov A.A."/>
            <person name="Labutti K."/>
            <person name="Zhao Z."/>
            <person name="Chiniquy J."/>
            <person name="Barry K."/>
            <person name="Brewer H.M."/>
            <person name="Purvine S.O."/>
            <person name="Wright A.T."/>
            <person name="Boxma B."/>
            <person name="Van Alen T."/>
            <person name="Hackstein J.H."/>
            <person name="Baker S.E."/>
            <person name="Grigoriev I.V."/>
            <person name="O'Malley M.A."/>
        </authorList>
    </citation>
    <scope>NUCLEOTIDE SEQUENCE [LARGE SCALE GENOMIC DNA]</scope>
    <source>
        <strain evidence="2 3">G1</strain>
    </source>
</reference>
<comment type="caution">
    <text evidence="2">The sequence shown here is derived from an EMBL/GenBank/DDBJ whole genome shotgun (WGS) entry which is preliminary data.</text>
</comment>
<dbReference type="EMBL" id="MCOG01000049">
    <property type="protein sequence ID" value="ORY66834.1"/>
    <property type="molecule type" value="Genomic_DNA"/>
</dbReference>